<dbReference type="PANTHER" id="PTHR14187:SF5">
    <property type="entry name" value="HEAT SHOCK 70 KDA PROTEIN 12A"/>
    <property type="match status" value="1"/>
</dbReference>
<dbReference type="Proteomes" id="UP000054248">
    <property type="component" value="Unassembled WGS sequence"/>
</dbReference>
<dbReference type="PANTHER" id="PTHR14187">
    <property type="entry name" value="ALPHA KINASE/ELONGATION FACTOR 2 KINASE"/>
    <property type="match status" value="1"/>
</dbReference>
<sequence length="572" mass="64296">MSSRPTYSGSKARLAIAIDIGTTYSGASYTFLNPGEVPRIFDVIGFKLKLRPASMRIDTPPITLPPGRTVVDIFGDFLKYMYDCVRAHIVKSHADGEQLWLSLHDSAHIILSHPNGWGSLQQSRMRQAAIEGGLVPNTSEGKERIEFVTEGEASFHWCVEQTVAEKALQAGTKIVVADLGGGTIDVSSFRVVNPKPLRLQEALGADCVVAGSITVTDRFVKTIRARLQGTPYDDQDSMETLREEFDDETKCLFRDESDESLYIRIGGRRDHYQDDQKLCRIEYGILEVQRNEVEQAFETSIQATVQAIKTHVDGQENTYIFLVGGFAASPWVLSETDRRLKEMGITCAVNRADSNTSKAVAHGGVAFYLDRYITERTMRFTYGLILGMSYDPTDPEHAKRAHKLRTDPISGRVTVPGGFRPLVRKGELVKVESVYRESVTSQACQIPEIHSWEQYLVRYSGSIEDITFMDMDPSAFDIIGWFECEMPATAMTRRRGKHGTYWQPQWEVVITLGTVEIKCHVEWNENGARKRWVMIAVIMRPSVMKKSVQKPGTSHLGGLLLNVEEISIEWQI</sequence>
<dbReference type="OrthoDB" id="2963168at2759"/>
<organism evidence="1 2">
    <name type="scientific">Tulasnella calospora MUT 4182</name>
    <dbReference type="NCBI Taxonomy" id="1051891"/>
    <lineage>
        <taxon>Eukaryota</taxon>
        <taxon>Fungi</taxon>
        <taxon>Dikarya</taxon>
        <taxon>Basidiomycota</taxon>
        <taxon>Agaricomycotina</taxon>
        <taxon>Agaricomycetes</taxon>
        <taxon>Cantharellales</taxon>
        <taxon>Tulasnellaceae</taxon>
        <taxon>Tulasnella</taxon>
    </lineage>
</organism>
<dbReference type="STRING" id="1051891.A0A0C3L183"/>
<name>A0A0C3L183_9AGAM</name>
<keyword evidence="2" id="KW-1185">Reference proteome</keyword>
<dbReference type="CDD" id="cd10170">
    <property type="entry name" value="ASKHA_NBD_HSP70"/>
    <property type="match status" value="1"/>
</dbReference>
<dbReference type="EMBL" id="KN823008">
    <property type="protein sequence ID" value="KIO27478.1"/>
    <property type="molecule type" value="Genomic_DNA"/>
</dbReference>
<dbReference type="Gene3D" id="3.30.420.40">
    <property type="match status" value="2"/>
</dbReference>
<dbReference type="AlphaFoldDB" id="A0A0C3L183"/>
<dbReference type="Gene3D" id="3.90.640.10">
    <property type="entry name" value="Actin, Chain A, domain 4"/>
    <property type="match status" value="1"/>
</dbReference>
<reference evidence="1 2" key="1">
    <citation type="submission" date="2014-04" db="EMBL/GenBank/DDBJ databases">
        <authorList>
            <consortium name="DOE Joint Genome Institute"/>
            <person name="Kuo A."/>
            <person name="Girlanda M."/>
            <person name="Perotto S."/>
            <person name="Kohler A."/>
            <person name="Nagy L.G."/>
            <person name="Floudas D."/>
            <person name="Copeland A."/>
            <person name="Barry K.W."/>
            <person name="Cichocki N."/>
            <person name="Veneault-Fourrey C."/>
            <person name="LaButti K."/>
            <person name="Lindquist E.A."/>
            <person name="Lipzen A."/>
            <person name="Lundell T."/>
            <person name="Morin E."/>
            <person name="Murat C."/>
            <person name="Sun H."/>
            <person name="Tunlid A."/>
            <person name="Henrissat B."/>
            <person name="Grigoriev I.V."/>
            <person name="Hibbett D.S."/>
            <person name="Martin F."/>
            <person name="Nordberg H.P."/>
            <person name="Cantor M.N."/>
            <person name="Hua S.X."/>
        </authorList>
    </citation>
    <scope>NUCLEOTIDE SEQUENCE [LARGE SCALE GENOMIC DNA]</scope>
    <source>
        <strain evidence="1 2">MUT 4182</strain>
    </source>
</reference>
<evidence type="ECO:0000313" key="2">
    <source>
        <dbReference type="Proteomes" id="UP000054248"/>
    </source>
</evidence>
<evidence type="ECO:0000313" key="1">
    <source>
        <dbReference type="EMBL" id="KIO27478.1"/>
    </source>
</evidence>
<dbReference type="InterPro" id="IPR043129">
    <property type="entry name" value="ATPase_NBD"/>
</dbReference>
<gene>
    <name evidence="1" type="ORF">M407DRAFT_23293</name>
</gene>
<accession>A0A0C3L183</accession>
<protein>
    <submittedName>
        <fullName evidence="1">Uncharacterized protein</fullName>
    </submittedName>
</protein>
<reference evidence="2" key="2">
    <citation type="submission" date="2015-01" db="EMBL/GenBank/DDBJ databases">
        <title>Evolutionary Origins and Diversification of the Mycorrhizal Mutualists.</title>
        <authorList>
            <consortium name="DOE Joint Genome Institute"/>
            <consortium name="Mycorrhizal Genomics Consortium"/>
            <person name="Kohler A."/>
            <person name="Kuo A."/>
            <person name="Nagy L.G."/>
            <person name="Floudas D."/>
            <person name="Copeland A."/>
            <person name="Barry K.W."/>
            <person name="Cichocki N."/>
            <person name="Veneault-Fourrey C."/>
            <person name="LaButti K."/>
            <person name="Lindquist E.A."/>
            <person name="Lipzen A."/>
            <person name="Lundell T."/>
            <person name="Morin E."/>
            <person name="Murat C."/>
            <person name="Riley R."/>
            <person name="Ohm R."/>
            <person name="Sun H."/>
            <person name="Tunlid A."/>
            <person name="Henrissat B."/>
            <person name="Grigoriev I.V."/>
            <person name="Hibbett D.S."/>
            <person name="Martin F."/>
        </authorList>
    </citation>
    <scope>NUCLEOTIDE SEQUENCE [LARGE SCALE GENOMIC DNA]</scope>
    <source>
        <strain evidence="2">MUT 4182</strain>
    </source>
</reference>
<proteinExistence type="predicted"/>
<dbReference type="SUPFAM" id="SSF53067">
    <property type="entry name" value="Actin-like ATPase domain"/>
    <property type="match status" value="1"/>
</dbReference>
<dbReference type="HOGENOM" id="CLU_009958_4_2_1"/>